<keyword evidence="7" id="KW-1133">Transmembrane helix</keyword>
<evidence type="ECO:0000256" key="6">
    <source>
        <dbReference type="ARBA" id="ARBA00023136"/>
    </source>
</evidence>
<dbReference type="GO" id="GO:0005789">
    <property type="term" value="C:endoplasmic reticulum membrane"/>
    <property type="evidence" value="ECO:0007669"/>
    <property type="project" value="UniProtKB-SubCell"/>
</dbReference>
<gene>
    <name evidence="9" type="ORF">CANVERA_P4494</name>
</gene>
<dbReference type="PANTHER" id="PTHR13254:SF0">
    <property type="entry name" value="GOLGIN SUBFAMILY A MEMBER 7_ERF4 DOMAIN-CONTAINING PROTEIN"/>
    <property type="match status" value="1"/>
</dbReference>
<comment type="caution">
    <text evidence="9">The sequence shown here is derived from an EMBL/GenBank/DDBJ whole genome shotgun (WGS) entry which is preliminary data.</text>
</comment>
<sequence length="220" mass="26090">MTNDQLSNQSDNQQNLNQELIFFNYHEYLISLPNKDYSLIINHFPNIYVNQYSTKYIQTRIIRIPRIYDTIKLSDLIPQFSTYYPGMEPGAITTDLGKSVELELYQNQYYSKVSKLTCLNLSQFELFEIITKINQYLYIAFNPFNFIIFIESILEVLTGGFFIQVLNLLAIYSFTKRELLKLEIYISNLNEKFEKQNRRIKFISPRESNYLSVCLKTILI</sequence>
<accession>A0A9W4TZD4</accession>
<evidence type="ECO:0000313" key="10">
    <source>
        <dbReference type="Proteomes" id="UP001152885"/>
    </source>
</evidence>
<dbReference type="InterPro" id="IPR051371">
    <property type="entry name" value="Ras_palmitoyltransferase"/>
</dbReference>
<comment type="similarity">
    <text evidence="2">Belongs to the ERF4 family.</text>
</comment>
<comment type="subunit">
    <text evidence="3">Interacts with ERF2.</text>
</comment>
<comment type="subcellular location">
    <subcellularLocation>
        <location evidence="1">Endoplasmic reticulum membrane</location>
        <topology evidence="1">Peripheral membrane protein</topology>
    </subcellularLocation>
</comment>
<evidence type="ECO:0000256" key="4">
    <source>
        <dbReference type="ARBA" id="ARBA00018463"/>
    </source>
</evidence>
<dbReference type="GO" id="GO:0006612">
    <property type="term" value="P:protein targeting to membrane"/>
    <property type="evidence" value="ECO:0007669"/>
    <property type="project" value="TreeGrafter"/>
</dbReference>
<dbReference type="AlphaFoldDB" id="A0A9W4TZD4"/>
<keyword evidence="5" id="KW-0256">Endoplasmic reticulum</keyword>
<dbReference type="Proteomes" id="UP001152885">
    <property type="component" value="Unassembled WGS sequence"/>
</dbReference>
<keyword evidence="7" id="KW-0812">Transmembrane</keyword>
<feature type="domain" description="Golgin subfamily A member 7/ERF4" evidence="8">
    <location>
        <begin position="61"/>
        <end position="214"/>
    </location>
</feature>
<dbReference type="Pfam" id="PF10256">
    <property type="entry name" value="Erf4"/>
    <property type="match status" value="1"/>
</dbReference>
<evidence type="ECO:0000259" key="8">
    <source>
        <dbReference type="Pfam" id="PF10256"/>
    </source>
</evidence>
<feature type="transmembrane region" description="Helical" evidence="7">
    <location>
        <begin position="146"/>
        <end position="172"/>
    </location>
</feature>
<evidence type="ECO:0000256" key="5">
    <source>
        <dbReference type="ARBA" id="ARBA00022824"/>
    </source>
</evidence>
<dbReference type="GO" id="GO:0031211">
    <property type="term" value="C:endoplasmic reticulum palmitoyltransferase complex"/>
    <property type="evidence" value="ECO:0007669"/>
    <property type="project" value="TreeGrafter"/>
</dbReference>
<dbReference type="PANTHER" id="PTHR13254">
    <property type="entry name" value="GOLGI AUTOANTIGEN, GOLGIN SUBFAMILY A, 7"/>
    <property type="match status" value="1"/>
</dbReference>
<name>A0A9W4TZD4_9ASCO</name>
<keyword evidence="6 7" id="KW-0472">Membrane</keyword>
<evidence type="ECO:0000256" key="3">
    <source>
        <dbReference type="ARBA" id="ARBA00011396"/>
    </source>
</evidence>
<keyword evidence="10" id="KW-1185">Reference proteome</keyword>
<protein>
    <recommendedName>
        <fullName evidence="4">Ras modification protein ERF4</fullName>
    </recommendedName>
</protein>
<dbReference type="OrthoDB" id="5377273at2759"/>
<dbReference type="InterPro" id="IPR019383">
    <property type="entry name" value="Golgin_A_7/ERF4"/>
</dbReference>
<evidence type="ECO:0000256" key="1">
    <source>
        <dbReference type="ARBA" id="ARBA00004406"/>
    </source>
</evidence>
<proteinExistence type="inferred from homology"/>
<organism evidence="9 10">
    <name type="scientific">Candida verbasci</name>
    <dbReference type="NCBI Taxonomy" id="1227364"/>
    <lineage>
        <taxon>Eukaryota</taxon>
        <taxon>Fungi</taxon>
        <taxon>Dikarya</taxon>
        <taxon>Ascomycota</taxon>
        <taxon>Saccharomycotina</taxon>
        <taxon>Pichiomycetes</taxon>
        <taxon>Debaryomycetaceae</taxon>
        <taxon>Candida/Lodderomyces clade</taxon>
        <taxon>Candida</taxon>
    </lineage>
</organism>
<evidence type="ECO:0000256" key="2">
    <source>
        <dbReference type="ARBA" id="ARBA00007732"/>
    </source>
</evidence>
<evidence type="ECO:0000256" key="7">
    <source>
        <dbReference type="SAM" id="Phobius"/>
    </source>
</evidence>
<reference evidence="9" key="1">
    <citation type="submission" date="2022-12" db="EMBL/GenBank/DDBJ databases">
        <authorList>
            <person name="Brejova B."/>
        </authorList>
    </citation>
    <scope>NUCLEOTIDE SEQUENCE</scope>
</reference>
<dbReference type="EMBL" id="CANTUO010000005">
    <property type="protein sequence ID" value="CAI5759982.1"/>
    <property type="molecule type" value="Genomic_DNA"/>
</dbReference>
<evidence type="ECO:0000313" key="9">
    <source>
        <dbReference type="EMBL" id="CAI5759982.1"/>
    </source>
</evidence>